<evidence type="ECO:0000313" key="2">
    <source>
        <dbReference type="EMBL" id="KAG6964700.1"/>
    </source>
</evidence>
<name>A0A8J5M5G8_9STRA</name>
<feature type="compositionally biased region" description="Basic residues" evidence="1">
    <location>
        <begin position="61"/>
        <end position="71"/>
    </location>
</feature>
<feature type="compositionally biased region" description="Basic and acidic residues" evidence="1">
    <location>
        <begin position="761"/>
        <end position="772"/>
    </location>
</feature>
<protein>
    <submittedName>
        <fullName evidence="2">Uncharacterized protein</fullName>
    </submittedName>
</protein>
<feature type="compositionally biased region" description="Basic residues" evidence="1">
    <location>
        <begin position="83"/>
        <end position="92"/>
    </location>
</feature>
<gene>
    <name evidence="2" type="ORF">JG688_00007584</name>
</gene>
<feature type="non-terminal residue" evidence="2">
    <location>
        <position position="1"/>
    </location>
</feature>
<keyword evidence="3" id="KW-1185">Reference proteome</keyword>
<feature type="compositionally biased region" description="Basic and acidic residues" evidence="1">
    <location>
        <begin position="93"/>
        <end position="112"/>
    </location>
</feature>
<dbReference type="AlphaFoldDB" id="A0A8J5M5G8"/>
<dbReference type="Proteomes" id="UP000709295">
    <property type="component" value="Unassembled WGS sequence"/>
</dbReference>
<reference evidence="2" key="1">
    <citation type="submission" date="2021-01" db="EMBL/GenBank/DDBJ databases">
        <title>Phytophthora aleatoria, a newly-described species from Pinus radiata is distinct from Phytophthora cactorum isolates based on comparative genomics.</title>
        <authorList>
            <person name="Mcdougal R."/>
            <person name="Panda P."/>
            <person name="Williams N."/>
            <person name="Studholme D.J."/>
        </authorList>
    </citation>
    <scope>NUCLEOTIDE SEQUENCE</scope>
    <source>
        <strain evidence="2">NZFS 4037</strain>
    </source>
</reference>
<feature type="compositionally biased region" description="Polar residues" evidence="1">
    <location>
        <begin position="746"/>
        <end position="760"/>
    </location>
</feature>
<sequence length="829" mass="92454">KGEETVLTELEIHEQESFAAALALTSLQGMLEHIVFPVLEYDLIMASTQAIDEPKKPGSTRARKTTPRSRPKKAEKEKIVPTPRRRASPRNRKAVDSEQETKQKEKDQEKAAVEPPPPPVPTVKEEREQQQQQQSKETTEDKTERGKQQSTETKDETELLPAQDTQLRRNYLQRIYRQLQSTNPTQEDVMVRQIATNVEMETCQKATTRSQYVATMEQEIHNLMQFELEQANAAVYSNDAQGFGNMQTNTQAQSAVSREMQGGYSQHQISQSRSYEYAQALAKAQEQEQANSFGRSSSFSTPRQSMSGTDTSFQSLMGNQTPGYMTSGMQQHQHSTPNRAMSMQQVGNQFYSTSSMSPPTSQSFSVQSNVNEIASQATPRNLMEAHQHLGKYHMQQQHVQQPRTQSRVTTFHDFSAQIQHLDKSVLIELLWNQRGALARWQNQAKKLELQLSAQRNASSNMNSPGFNSPYNSPMVNGSFVSPNVAAEAEMQRARERSNSRMAQQQMPPYSYGQQPNFTNDSYAQANANWGENPQLYWERIRALKAAYDDKLRTAQRALAHNTAPPNSVYSAKAQSMLQNIGLVLNILNEQPTSAQPRKFEVLNSIERFMQVSVIPIVQKVMSSSQMATGSRTPATPGSSSAVTTNVATYSSGLPPTRDNTVGMTASSVLQQFTDVDFAGHVHTPTMNTPTQMMDGLTAVGISPTNAESSRAEHDRKVSESRVYEAPTMTPKGLSSSSLPAIEPRLSTITETRLPSFSPDGNTRDSKSSKEMEGNVDDTLNEFSELAGMDFDDPVVESSILVKENNPSNVVRKRGIEDVRVNRTPSSTAW</sequence>
<feature type="compositionally biased region" description="Polar residues" evidence="1">
    <location>
        <begin position="291"/>
        <end position="309"/>
    </location>
</feature>
<feature type="region of interest" description="Disordered" evidence="1">
    <location>
        <begin position="286"/>
        <end position="309"/>
    </location>
</feature>
<feature type="region of interest" description="Disordered" evidence="1">
    <location>
        <begin position="704"/>
        <end position="774"/>
    </location>
</feature>
<proteinExistence type="predicted"/>
<accession>A0A8J5M5G8</accession>
<evidence type="ECO:0000256" key="1">
    <source>
        <dbReference type="SAM" id="MobiDB-lite"/>
    </source>
</evidence>
<feature type="compositionally biased region" description="Basic and acidic residues" evidence="1">
    <location>
        <begin position="709"/>
        <end position="722"/>
    </location>
</feature>
<evidence type="ECO:0000313" key="3">
    <source>
        <dbReference type="Proteomes" id="UP000709295"/>
    </source>
</evidence>
<organism evidence="2 3">
    <name type="scientific">Phytophthora aleatoria</name>
    <dbReference type="NCBI Taxonomy" id="2496075"/>
    <lineage>
        <taxon>Eukaryota</taxon>
        <taxon>Sar</taxon>
        <taxon>Stramenopiles</taxon>
        <taxon>Oomycota</taxon>
        <taxon>Peronosporomycetes</taxon>
        <taxon>Peronosporales</taxon>
        <taxon>Peronosporaceae</taxon>
        <taxon>Phytophthora</taxon>
    </lineage>
</organism>
<feature type="region of interest" description="Disordered" evidence="1">
    <location>
        <begin position="52"/>
        <end position="165"/>
    </location>
</feature>
<feature type="compositionally biased region" description="Basic and acidic residues" evidence="1">
    <location>
        <begin position="137"/>
        <end position="157"/>
    </location>
</feature>
<comment type="caution">
    <text evidence="2">The sequence shown here is derived from an EMBL/GenBank/DDBJ whole genome shotgun (WGS) entry which is preliminary data.</text>
</comment>
<dbReference type="EMBL" id="JAENGY010000369">
    <property type="protein sequence ID" value="KAG6964700.1"/>
    <property type="molecule type" value="Genomic_DNA"/>
</dbReference>